<evidence type="ECO:0000313" key="3">
    <source>
        <dbReference type="EMBL" id="KKT51716.1"/>
    </source>
</evidence>
<dbReference type="Proteomes" id="UP000034006">
    <property type="component" value="Unassembled WGS sequence"/>
</dbReference>
<feature type="transmembrane region" description="Helical" evidence="2">
    <location>
        <begin position="140"/>
        <end position="163"/>
    </location>
</feature>
<keyword evidence="2" id="KW-0472">Membrane</keyword>
<keyword evidence="2" id="KW-0812">Transmembrane</keyword>
<dbReference type="STRING" id="1618387.UW44_C0008G0038"/>
<reference evidence="3 4" key="1">
    <citation type="journal article" date="2015" name="Nature">
        <title>rRNA introns, odd ribosomes, and small enigmatic genomes across a large radiation of phyla.</title>
        <authorList>
            <person name="Brown C.T."/>
            <person name="Hug L.A."/>
            <person name="Thomas B.C."/>
            <person name="Sharon I."/>
            <person name="Castelle C.J."/>
            <person name="Singh A."/>
            <person name="Wilkins M.J."/>
            <person name="Williams K.H."/>
            <person name="Banfield J.F."/>
        </authorList>
    </citation>
    <scope>NUCLEOTIDE SEQUENCE [LARGE SCALE GENOMIC DNA]</scope>
</reference>
<comment type="caution">
    <text evidence="3">The sequence shown here is derived from an EMBL/GenBank/DDBJ whole genome shotgun (WGS) entry which is preliminary data.</text>
</comment>
<organism evidence="3 4">
    <name type="scientific">Candidatus Collierbacteria bacterium GW2011_GWB2_44_22</name>
    <dbReference type="NCBI Taxonomy" id="1618387"/>
    <lineage>
        <taxon>Bacteria</taxon>
        <taxon>Candidatus Collieribacteriota</taxon>
    </lineage>
</organism>
<feature type="compositionally biased region" description="Pro residues" evidence="1">
    <location>
        <begin position="17"/>
        <end position="26"/>
    </location>
</feature>
<evidence type="ECO:0000256" key="2">
    <source>
        <dbReference type="SAM" id="Phobius"/>
    </source>
</evidence>
<dbReference type="EMBL" id="LCIH01000008">
    <property type="protein sequence ID" value="KKT51716.1"/>
    <property type="molecule type" value="Genomic_DNA"/>
</dbReference>
<proteinExistence type="predicted"/>
<gene>
    <name evidence="3" type="ORF">UW44_C0008G0038</name>
</gene>
<keyword evidence="2" id="KW-1133">Transmembrane helix</keyword>
<evidence type="ECO:0000313" key="4">
    <source>
        <dbReference type="Proteomes" id="UP000034006"/>
    </source>
</evidence>
<protein>
    <submittedName>
        <fullName evidence="3">Mucin-2</fullName>
    </submittedName>
</protein>
<feature type="region of interest" description="Disordered" evidence="1">
    <location>
        <begin position="1"/>
        <end position="85"/>
    </location>
</feature>
<name>A0A0G1HX76_9BACT</name>
<feature type="compositionally biased region" description="Low complexity" evidence="1">
    <location>
        <begin position="44"/>
        <end position="62"/>
    </location>
</feature>
<accession>A0A0G1HX76</accession>
<dbReference type="AlphaFoldDB" id="A0A0G1HX76"/>
<sequence length="387" mass="41563">MPNDDLGQFPTPASSSPLPPNLPTTPPTTSILEDINAPVTNQISTEPFSTPPTETSLPSQEPITNNPEPVNSAPAFEETPDEIPSFTTPNNEPITINTEPSQTPPSPPITTEYPNQEPITNNPELPPVPATIVPKGGSSFGSLITIIVLLIAGVAIAAAVFLFSQSKQLKMQIQEITQTLEKQKTTVTPTPTPTIIEFATPTPTPESSISATPTVFPTPTSTISAETALPLSNAPKALRVALNHQPNAQLILIKTENATSPQIASTKYFFRQDLTTKKYFYIMITGINDPEIVDKSIYVTPDSNIPSLNDMVLANTLGIDLNEAVKIAYGLCTSGLCNNATVKAQYIKSEENVIWQLSFVPSDTSKGTLVLQLNARTKDVLFKSPGF</sequence>
<evidence type="ECO:0000256" key="1">
    <source>
        <dbReference type="SAM" id="MobiDB-lite"/>
    </source>
</evidence>